<dbReference type="SMART" id="SM00500">
    <property type="entry name" value="SFM"/>
    <property type="match status" value="1"/>
</dbReference>
<name>A0A2P6VEJ5_9CHLO</name>
<evidence type="ECO:0000256" key="11">
    <source>
        <dbReference type="SAM" id="MobiDB-lite"/>
    </source>
</evidence>
<comment type="subcellular location">
    <subcellularLocation>
        <location evidence="2">Peroxisome</location>
    </subcellularLocation>
</comment>
<dbReference type="PANTHER" id="PTHR10909">
    <property type="entry name" value="ELECTRON TRANSPORT OXIDOREDUCTASE"/>
    <property type="match status" value="1"/>
</dbReference>
<evidence type="ECO:0000313" key="14">
    <source>
        <dbReference type="Proteomes" id="UP000239649"/>
    </source>
</evidence>
<sequence>MTGAAERRLAALREHLRSDTTKTLVEQAATEGLGSVSLADHGNERCEGDALSQEPTSASSGLQREIQLLLEHDSHAEREKLKELCRGELFTPRYAVPLAEERELALQRLRVLCHSGCFRVEDFRTDPMKIFAAHEIAAFADGSMATKMTVQFNLFGGTVLKLGTARHHAQLQRGITSLDDVGCFALTELGYGNNAVEMETTATFDAATDEFVIHTPTPLAQKYWITNGAVHAHWAVVFAQLIIGTTRQGIHGFLVPLRQKQNMRPFPGVGIDDMGHKMGCNGVDNAKLSFNHVRVPRDAMLDAFSQVDRDGTFRSVIARPRDRFLKVADQLLSGRVCIASMMQSGSKVALTVAFRYAASRLCVGPTGKSDTPILAYQLQQRALAPLLASTIALNLGLNYVKERWAAASGFAGQEVDGDTQREVVMLCCAIKPLCGWNAEQCASVCRERCGGQGYLSCNRFGSIIGFAHAGITAEGDNRVLFQKVAKELTAAIHTPAVRARLAAGQKQPRHVTAADLGSLDTIGELFTAREGRLLGGLLGAMKAAKNGEQVFEIWMTQQSDAVQHTAQAYAEREVLQACRAALASPRLSPAARGLLGRAVRLWALHRLEQDLAWFLTEGLVPLGAGASVPGSVRALCADLAPHFTLLIDSFGIPEHLVSAPIAGDWALYNSADNQGELLGQRCNSGRGSAAMDKLKELLAAKRKVAHEEFGGKKYVKRSEIEDMRMAKLRAEEASEREAKAKRRQGVGESDGSRPASRMGEPIRPDSRAGVAVPPPEDLPVEEVMRRLRALGEPATLFGETEEQRFQRMLLAEQNVAVEDEARGGGELENLHIKFKREAAAAKMAAPLASKDKKDGKGGKAPGPGAPGGDGGDGQPPAAGEEGEGQELAPIDPEQQKLMAAFAAAAEAVKEKAMPVEERIEKWLRIWMKDWEEDLEARPDDVKTTAAGYQADMRFKETQQYLKPLYARLKNRSLDPTLLAGLKMIVDLCKERNYLAAYEIYMGVSIGNAAWPIGVTQVGLHERSAREKIRLGASNSVAHVMNDEATRKFIQAIKRLMTFCQRRYPTDPSRCVDFDGFSNAGRGAVGGGGDKAALLAAIAQGESLAPAPAPSKIDPERGSVRIPQKWHARIRGALQEVVASDAAEDAEAEEQHQQRQDAAAAARGGSGAA</sequence>
<dbReference type="GO" id="GO:0055088">
    <property type="term" value="P:lipid homeostasis"/>
    <property type="evidence" value="ECO:0007669"/>
    <property type="project" value="TreeGrafter"/>
</dbReference>
<proteinExistence type="inferred from homology"/>
<dbReference type="STRING" id="554055.A0A2P6VEJ5"/>
<keyword evidence="8" id="KW-0560">Oxidoreductase</keyword>
<evidence type="ECO:0000256" key="6">
    <source>
        <dbReference type="ARBA" id="ARBA00022827"/>
    </source>
</evidence>
<evidence type="ECO:0000256" key="10">
    <source>
        <dbReference type="ARBA" id="ARBA00023140"/>
    </source>
</evidence>
<dbReference type="OrthoDB" id="538336at2759"/>
<evidence type="ECO:0000256" key="2">
    <source>
        <dbReference type="ARBA" id="ARBA00004275"/>
    </source>
</evidence>
<feature type="compositionally biased region" description="Gly residues" evidence="11">
    <location>
        <begin position="858"/>
        <end position="873"/>
    </location>
</feature>
<dbReference type="Gene3D" id="1.20.940.10">
    <property type="entry name" value="Functional domain of the splicing factor Prp18"/>
    <property type="match status" value="1"/>
</dbReference>
<dbReference type="Pfam" id="PF02770">
    <property type="entry name" value="Acyl-CoA_dh_M"/>
    <property type="match status" value="1"/>
</dbReference>
<dbReference type="SUPFAM" id="SSF47203">
    <property type="entry name" value="Acyl-CoA dehydrogenase C-terminal domain-like"/>
    <property type="match status" value="2"/>
</dbReference>
<keyword evidence="14" id="KW-1185">Reference proteome</keyword>
<dbReference type="Gene3D" id="2.40.110.10">
    <property type="entry name" value="Butyryl-CoA Dehydrogenase, subunit A, domain 2"/>
    <property type="match status" value="1"/>
</dbReference>
<reference evidence="13 14" key="1">
    <citation type="journal article" date="2018" name="Plant J.">
        <title>Genome sequences of Chlorella sorokiniana UTEX 1602 and Micractinium conductrix SAG 241.80: implications to maltose excretion by a green alga.</title>
        <authorList>
            <person name="Arriola M.B."/>
            <person name="Velmurugan N."/>
            <person name="Zhang Y."/>
            <person name="Plunkett M.H."/>
            <person name="Hondzo H."/>
            <person name="Barney B.M."/>
        </authorList>
    </citation>
    <scope>NUCLEOTIDE SEQUENCE [LARGE SCALE GENOMIC DNA]</scope>
    <source>
        <strain evidence="13 14">SAG 241.80</strain>
    </source>
</reference>
<keyword evidence="10" id="KW-0576">Peroxisome</keyword>
<dbReference type="EMBL" id="LHPF02000010">
    <property type="protein sequence ID" value="PSC72516.1"/>
    <property type="molecule type" value="Genomic_DNA"/>
</dbReference>
<feature type="region of interest" description="Disordered" evidence="11">
    <location>
        <begin position="844"/>
        <end position="885"/>
    </location>
</feature>
<dbReference type="InterPro" id="IPR036250">
    <property type="entry name" value="AcylCo_DH-like_C"/>
</dbReference>
<dbReference type="SUPFAM" id="SSF47938">
    <property type="entry name" value="Functional domain of the splicing factor Prp18"/>
    <property type="match status" value="1"/>
</dbReference>
<dbReference type="InterPro" id="IPR036285">
    <property type="entry name" value="PRP4-like_sf"/>
</dbReference>
<dbReference type="Pfam" id="PF08799">
    <property type="entry name" value="PRP4"/>
    <property type="match status" value="1"/>
</dbReference>
<evidence type="ECO:0000256" key="9">
    <source>
        <dbReference type="ARBA" id="ARBA00023098"/>
    </source>
</evidence>
<keyword evidence="5" id="KW-0285">Flavoprotein</keyword>
<dbReference type="FunFam" id="1.20.140.10:FF:000010">
    <property type="entry name" value="Acyl-coenzyme A oxidase"/>
    <property type="match status" value="1"/>
</dbReference>
<dbReference type="Pfam" id="PF02840">
    <property type="entry name" value="Prp18"/>
    <property type="match status" value="1"/>
</dbReference>
<dbReference type="FunFam" id="2.40.110.10:FF:000005">
    <property type="entry name" value="Acyl-coenzyme A oxidase"/>
    <property type="match status" value="1"/>
</dbReference>
<dbReference type="GO" id="GO:0005681">
    <property type="term" value="C:spliceosomal complex"/>
    <property type="evidence" value="ECO:0007669"/>
    <property type="project" value="InterPro"/>
</dbReference>
<dbReference type="PANTHER" id="PTHR10909:SF382">
    <property type="entry name" value="ACYL-COENZYME A OXIDASE"/>
    <property type="match status" value="1"/>
</dbReference>
<evidence type="ECO:0000256" key="8">
    <source>
        <dbReference type="ARBA" id="ARBA00023002"/>
    </source>
</evidence>
<dbReference type="GO" id="GO:0033540">
    <property type="term" value="P:fatty acid beta-oxidation using acyl-CoA oxidase"/>
    <property type="evidence" value="ECO:0007669"/>
    <property type="project" value="TreeGrafter"/>
</dbReference>
<dbReference type="Pfam" id="PF22924">
    <property type="entry name" value="ACOX_C_alpha1"/>
    <property type="match status" value="1"/>
</dbReference>
<dbReference type="AlphaFoldDB" id="A0A2P6VEJ5"/>
<dbReference type="Pfam" id="PF01756">
    <property type="entry name" value="ACOX"/>
    <property type="match status" value="1"/>
</dbReference>
<feature type="region of interest" description="Disordered" evidence="11">
    <location>
        <begin position="1139"/>
        <end position="1168"/>
    </location>
</feature>
<evidence type="ECO:0000256" key="1">
    <source>
        <dbReference type="ARBA" id="ARBA00001974"/>
    </source>
</evidence>
<organism evidence="13 14">
    <name type="scientific">Micractinium conductrix</name>
    <dbReference type="NCBI Taxonomy" id="554055"/>
    <lineage>
        <taxon>Eukaryota</taxon>
        <taxon>Viridiplantae</taxon>
        <taxon>Chlorophyta</taxon>
        <taxon>core chlorophytes</taxon>
        <taxon>Trebouxiophyceae</taxon>
        <taxon>Chlorellales</taxon>
        <taxon>Chlorellaceae</taxon>
        <taxon>Chlorella clade</taxon>
        <taxon>Micractinium</taxon>
    </lineage>
</organism>
<dbReference type="SUPFAM" id="SSF158230">
    <property type="entry name" value="PRP4-like"/>
    <property type="match status" value="1"/>
</dbReference>
<dbReference type="InterPro" id="IPR012258">
    <property type="entry name" value="Acyl-CoA_oxidase"/>
</dbReference>
<comment type="caution">
    <text evidence="13">The sequence shown here is derived from an EMBL/GenBank/DDBJ whole genome shotgun (WGS) entry which is preliminary data.</text>
</comment>
<dbReference type="GO" id="GO:0005504">
    <property type="term" value="F:fatty acid binding"/>
    <property type="evidence" value="ECO:0007669"/>
    <property type="project" value="TreeGrafter"/>
</dbReference>
<evidence type="ECO:0000313" key="13">
    <source>
        <dbReference type="EMBL" id="PSC72516.1"/>
    </source>
</evidence>
<protein>
    <recommendedName>
        <fullName evidence="4">acyl-CoA oxidase</fullName>
        <ecNumber evidence="4">1.3.3.6</ecNumber>
    </recommendedName>
</protein>
<dbReference type="Gene3D" id="4.10.280.110">
    <property type="entry name" value="Pre-mRNA processing factor 4 domain"/>
    <property type="match status" value="1"/>
</dbReference>
<dbReference type="InterPro" id="IPR002655">
    <property type="entry name" value="Acyl-CoA_oxidase_C"/>
</dbReference>
<accession>A0A2P6VEJ5</accession>
<dbReference type="GO" id="GO:0008380">
    <property type="term" value="P:RNA splicing"/>
    <property type="evidence" value="ECO:0007669"/>
    <property type="project" value="InterPro"/>
</dbReference>
<comment type="cofactor">
    <cofactor evidence="1">
        <name>FAD</name>
        <dbReference type="ChEBI" id="CHEBI:57692"/>
    </cofactor>
</comment>
<dbReference type="InterPro" id="IPR046373">
    <property type="entry name" value="Acyl-CoA_Oxase/DH_mid-dom_sf"/>
</dbReference>
<comment type="similarity">
    <text evidence="3">Belongs to the acyl-CoA oxidase family.</text>
</comment>
<evidence type="ECO:0000256" key="7">
    <source>
        <dbReference type="ARBA" id="ARBA00022832"/>
    </source>
</evidence>
<dbReference type="GO" id="GO:0005777">
    <property type="term" value="C:peroxisome"/>
    <property type="evidence" value="ECO:0007669"/>
    <property type="project" value="UniProtKB-SubCell"/>
</dbReference>
<evidence type="ECO:0000259" key="12">
    <source>
        <dbReference type="SMART" id="SM00500"/>
    </source>
</evidence>
<dbReference type="InterPro" id="IPR009100">
    <property type="entry name" value="AcylCoA_DH/oxidase_NM_dom_sf"/>
</dbReference>
<evidence type="ECO:0000256" key="3">
    <source>
        <dbReference type="ARBA" id="ARBA00006288"/>
    </source>
</evidence>
<dbReference type="EC" id="1.3.3.6" evidence="4"/>
<gene>
    <name evidence="13" type="ORF">C2E20_4132</name>
</gene>
<evidence type="ECO:0000256" key="4">
    <source>
        <dbReference type="ARBA" id="ARBA00012870"/>
    </source>
</evidence>
<keyword evidence="6" id="KW-0274">FAD</keyword>
<dbReference type="InterPro" id="IPR014906">
    <property type="entry name" value="PRP4-like"/>
</dbReference>
<dbReference type="GO" id="GO:0003997">
    <property type="term" value="F:acyl-CoA oxidase activity"/>
    <property type="evidence" value="ECO:0007669"/>
    <property type="project" value="UniProtKB-EC"/>
</dbReference>
<feature type="region of interest" description="Disordered" evidence="11">
    <location>
        <begin position="731"/>
        <end position="776"/>
    </location>
</feature>
<dbReference type="InterPro" id="IPR055060">
    <property type="entry name" value="ACOX_C_alpha1"/>
</dbReference>
<keyword evidence="9" id="KW-0443">Lipid metabolism</keyword>
<dbReference type="InterPro" id="IPR004098">
    <property type="entry name" value="Prp18"/>
</dbReference>
<dbReference type="SUPFAM" id="SSF56645">
    <property type="entry name" value="Acyl-CoA dehydrogenase NM domain-like"/>
    <property type="match status" value="1"/>
</dbReference>
<dbReference type="Gene3D" id="1.20.140.10">
    <property type="entry name" value="Butyryl-CoA Dehydrogenase, subunit A, domain 3"/>
    <property type="match status" value="2"/>
</dbReference>
<dbReference type="InterPro" id="IPR006091">
    <property type="entry name" value="Acyl-CoA_Oxase/DH_mid-dom"/>
</dbReference>
<dbReference type="GO" id="GO:0071949">
    <property type="term" value="F:FAD binding"/>
    <property type="evidence" value="ECO:0007669"/>
    <property type="project" value="InterPro"/>
</dbReference>
<keyword evidence="7" id="KW-0276">Fatty acid metabolism</keyword>
<evidence type="ECO:0000256" key="5">
    <source>
        <dbReference type="ARBA" id="ARBA00022630"/>
    </source>
</evidence>
<dbReference type="Proteomes" id="UP000239649">
    <property type="component" value="Unassembled WGS sequence"/>
</dbReference>
<feature type="domain" description="Pre-mRNA processing factor 4 (PRP4)-like" evidence="12">
    <location>
        <begin position="778"/>
        <end position="829"/>
    </location>
</feature>